<name>A0A7G1KD79_9NOCA</name>
<protein>
    <submittedName>
        <fullName evidence="2">Uncharacterized protein</fullName>
    </submittedName>
</protein>
<proteinExistence type="predicted"/>
<accession>A0A7G1KD79</accession>
<gene>
    <name evidence="2" type="ORF">NWFMUON74_00550</name>
</gene>
<reference evidence="2 3" key="1">
    <citation type="submission" date="2020-08" db="EMBL/GenBank/DDBJ databases">
        <title>Genome Sequencing of Nocardia wallacei strain FMUON74 and assembly.</title>
        <authorList>
            <person name="Toyokawa M."/>
            <person name="Uesaka K."/>
        </authorList>
    </citation>
    <scope>NUCLEOTIDE SEQUENCE [LARGE SCALE GENOMIC DNA]</scope>
    <source>
        <strain evidence="2 3">FMUON74</strain>
    </source>
</reference>
<dbReference type="AlphaFoldDB" id="A0A7G1KD79"/>
<dbReference type="KEGG" id="nwl:NWFMUON74_00550"/>
<evidence type="ECO:0000313" key="3">
    <source>
        <dbReference type="Proteomes" id="UP000516173"/>
    </source>
</evidence>
<sequence>MRSWRLVFPEKGIPLLSTRKSTRSRRTVARVAVAGALAAVPIAAVAVPAFADAPAAGDVDWPQRHGDGDHHRHHHGPGDGPGRPGPGGPGPFHRGPDGPQLPPTGSFG</sequence>
<dbReference type="EMBL" id="AP023396">
    <property type="protein sequence ID" value="BCK52283.1"/>
    <property type="molecule type" value="Genomic_DNA"/>
</dbReference>
<keyword evidence="3" id="KW-1185">Reference proteome</keyword>
<dbReference type="Proteomes" id="UP000516173">
    <property type="component" value="Chromosome"/>
</dbReference>
<evidence type="ECO:0000256" key="1">
    <source>
        <dbReference type="SAM" id="MobiDB-lite"/>
    </source>
</evidence>
<evidence type="ECO:0000313" key="2">
    <source>
        <dbReference type="EMBL" id="BCK52283.1"/>
    </source>
</evidence>
<feature type="compositionally biased region" description="Basic and acidic residues" evidence="1">
    <location>
        <begin position="61"/>
        <end position="70"/>
    </location>
</feature>
<organism evidence="2 3">
    <name type="scientific">Nocardia wallacei</name>
    <dbReference type="NCBI Taxonomy" id="480035"/>
    <lineage>
        <taxon>Bacteria</taxon>
        <taxon>Bacillati</taxon>
        <taxon>Actinomycetota</taxon>
        <taxon>Actinomycetes</taxon>
        <taxon>Mycobacteriales</taxon>
        <taxon>Nocardiaceae</taxon>
        <taxon>Nocardia</taxon>
    </lineage>
</organism>
<feature type="region of interest" description="Disordered" evidence="1">
    <location>
        <begin position="55"/>
        <end position="108"/>
    </location>
</feature>